<evidence type="ECO:0000256" key="1">
    <source>
        <dbReference type="ARBA" id="ARBA00004167"/>
    </source>
</evidence>
<keyword evidence="3 6" id="KW-1133">Transmembrane helix</keyword>
<evidence type="ECO:0000256" key="3">
    <source>
        <dbReference type="ARBA" id="ARBA00022989"/>
    </source>
</evidence>
<dbReference type="OrthoDB" id="5347452at2759"/>
<dbReference type="GO" id="GO:0071944">
    <property type="term" value="C:cell periphery"/>
    <property type="evidence" value="ECO:0007669"/>
    <property type="project" value="UniProtKB-ARBA"/>
</dbReference>
<evidence type="ECO:0000256" key="2">
    <source>
        <dbReference type="ARBA" id="ARBA00022692"/>
    </source>
</evidence>
<dbReference type="GO" id="GO:0016020">
    <property type="term" value="C:membrane"/>
    <property type="evidence" value="ECO:0007669"/>
    <property type="project" value="UniProtKB-SubCell"/>
</dbReference>
<comment type="subcellular location">
    <subcellularLocation>
        <location evidence="1">Membrane</location>
        <topology evidence="1">Single-pass membrane protein</topology>
    </subcellularLocation>
</comment>
<feature type="transmembrane region" description="Helical" evidence="6">
    <location>
        <begin position="414"/>
        <end position="435"/>
    </location>
</feature>
<feature type="compositionally biased region" description="Polar residues" evidence="5">
    <location>
        <begin position="244"/>
        <end position="253"/>
    </location>
</feature>
<dbReference type="CDD" id="cd12087">
    <property type="entry name" value="TM_EGFR-like"/>
    <property type="match status" value="1"/>
</dbReference>
<feature type="region of interest" description="Disordered" evidence="5">
    <location>
        <begin position="227"/>
        <end position="276"/>
    </location>
</feature>
<name>A0A9P7MG87_9HYPO</name>
<evidence type="ECO:0000256" key="6">
    <source>
        <dbReference type="SAM" id="Phobius"/>
    </source>
</evidence>
<reference evidence="7 8" key="1">
    <citation type="journal article" date="2020" name="bioRxiv">
        <title>Whole genome comparisons of ergot fungi reveals the divergence and evolution of species within the genus Claviceps are the result of varying mechanisms driving genome evolution and host range expansion.</title>
        <authorList>
            <person name="Wyka S.A."/>
            <person name="Mondo S.J."/>
            <person name="Liu M."/>
            <person name="Dettman J."/>
            <person name="Nalam V."/>
            <person name="Broders K.D."/>
        </authorList>
    </citation>
    <scope>NUCLEOTIDE SEQUENCE [LARGE SCALE GENOMIC DNA]</scope>
    <source>
        <strain evidence="7 8">CCC 1485</strain>
    </source>
</reference>
<evidence type="ECO:0000256" key="5">
    <source>
        <dbReference type="SAM" id="MobiDB-lite"/>
    </source>
</evidence>
<evidence type="ECO:0000256" key="4">
    <source>
        <dbReference type="ARBA" id="ARBA00023136"/>
    </source>
</evidence>
<proteinExistence type="predicted"/>
<feature type="compositionally biased region" description="Low complexity" evidence="5">
    <location>
        <begin position="227"/>
        <end position="236"/>
    </location>
</feature>
<dbReference type="PANTHER" id="PTHR15549">
    <property type="entry name" value="PAIRED IMMUNOGLOBULIN-LIKE TYPE 2 RECEPTOR"/>
    <property type="match status" value="1"/>
</dbReference>
<evidence type="ECO:0000313" key="8">
    <source>
        <dbReference type="Proteomes" id="UP000706124"/>
    </source>
</evidence>
<keyword evidence="4 6" id="KW-0472">Membrane</keyword>
<protein>
    <submittedName>
        <fullName evidence="7">Uncharacterized protein</fullName>
    </submittedName>
</protein>
<dbReference type="AlphaFoldDB" id="A0A9P7MG87"/>
<gene>
    <name evidence="7" type="ORF">E4U60_006782</name>
</gene>
<dbReference type="PANTHER" id="PTHR15549:SF6">
    <property type="entry name" value="MID2 DOMAIN-CONTAINING PROTEIN"/>
    <property type="match status" value="1"/>
</dbReference>
<evidence type="ECO:0000313" key="7">
    <source>
        <dbReference type="EMBL" id="KAG5943272.1"/>
    </source>
</evidence>
<feature type="transmembrane region" description="Helical" evidence="6">
    <location>
        <begin position="283"/>
        <end position="307"/>
    </location>
</feature>
<dbReference type="InterPro" id="IPR051694">
    <property type="entry name" value="Immunoregulatory_rcpt-like"/>
</dbReference>
<dbReference type="Proteomes" id="UP000706124">
    <property type="component" value="Unassembled WGS sequence"/>
</dbReference>
<dbReference type="EMBL" id="SRPO01000069">
    <property type="protein sequence ID" value="KAG5943272.1"/>
    <property type="molecule type" value="Genomic_DNA"/>
</dbReference>
<accession>A0A9P7MG87</accession>
<keyword evidence="2 6" id="KW-0812">Transmembrane</keyword>
<feature type="compositionally biased region" description="Polar residues" evidence="5">
    <location>
        <begin position="316"/>
        <end position="362"/>
    </location>
</feature>
<sequence>MKKSFVLGAASAVASIGAASHNLVATQSRVTDTAPLPGLGASPPQTTQPPGLDYIKQGLFKRRIPIPPTTTFLAPDKTCGWISASSASPYLCSSGDACGMVLPRLTYRGYVMCFHDESQVGVDLGYVKCLEYTDYHASTDCGECHSENVVKCVSSDRPYCITYYFYGGSIADFRCESTRDRVDKEVETTWAGQTGSRTYETIVMMVDPYLYSTVFESTPKSIIATSLTTSRSSGSDSSERDISKTSIDPTVATNRAPYGSSGLGYHRPPPDIDMGRNNGGTPIGAIVGGVVGGVAALLAVVLITLFYPRRRKRRTAGTTEAPPSSRPLMQSTASPEMSMAQNQASSDSNPNDGSESLQTCPASAQQHQLGVSIITVVKYTSWHDVLGLWSGGADVGSSGGDNPAKDSSKTPLEAIVSGVVGGVAAIGAGLLIIFFCLRRRKSRTAGTGDGGRSDPLTRYQSCQPVRLDFSLPRTV</sequence>
<keyword evidence="8" id="KW-1185">Reference proteome</keyword>
<comment type="caution">
    <text evidence="7">The sequence shown here is derived from an EMBL/GenBank/DDBJ whole genome shotgun (WGS) entry which is preliminary data.</text>
</comment>
<organism evidence="7 8">
    <name type="scientific">Claviceps pazoutovae</name>
    <dbReference type="NCBI Taxonomy" id="1649127"/>
    <lineage>
        <taxon>Eukaryota</taxon>
        <taxon>Fungi</taxon>
        <taxon>Dikarya</taxon>
        <taxon>Ascomycota</taxon>
        <taxon>Pezizomycotina</taxon>
        <taxon>Sordariomycetes</taxon>
        <taxon>Hypocreomycetidae</taxon>
        <taxon>Hypocreales</taxon>
        <taxon>Clavicipitaceae</taxon>
        <taxon>Claviceps</taxon>
    </lineage>
</organism>
<feature type="region of interest" description="Disordered" evidence="5">
    <location>
        <begin position="313"/>
        <end position="362"/>
    </location>
</feature>